<organism evidence="1">
    <name type="scientific">marine sediment metagenome</name>
    <dbReference type="NCBI Taxonomy" id="412755"/>
    <lineage>
        <taxon>unclassified sequences</taxon>
        <taxon>metagenomes</taxon>
        <taxon>ecological metagenomes</taxon>
    </lineage>
</organism>
<gene>
    <name evidence="1" type="ORF">LCGC14_0534850</name>
</gene>
<accession>A0A0F9RZ99</accession>
<protein>
    <submittedName>
        <fullName evidence="1">Uncharacterized protein</fullName>
    </submittedName>
</protein>
<sequence length="85" mass="9643">MKSIETLKDLKDVLLTIPDKDLDMLGIGTNDEGDGEITVITTEPDFIDLFEKYEQTALISDYIRRILDAHKSTIENEEYSSTGFI</sequence>
<evidence type="ECO:0000313" key="1">
    <source>
        <dbReference type="EMBL" id="KKN60194.1"/>
    </source>
</evidence>
<comment type="caution">
    <text evidence="1">The sequence shown here is derived from an EMBL/GenBank/DDBJ whole genome shotgun (WGS) entry which is preliminary data.</text>
</comment>
<dbReference type="AlphaFoldDB" id="A0A0F9RZ99"/>
<reference evidence="1" key="1">
    <citation type="journal article" date="2015" name="Nature">
        <title>Complex archaea that bridge the gap between prokaryotes and eukaryotes.</title>
        <authorList>
            <person name="Spang A."/>
            <person name="Saw J.H."/>
            <person name="Jorgensen S.L."/>
            <person name="Zaremba-Niedzwiedzka K."/>
            <person name="Martijn J."/>
            <person name="Lind A.E."/>
            <person name="van Eijk R."/>
            <person name="Schleper C."/>
            <person name="Guy L."/>
            <person name="Ettema T.J."/>
        </authorList>
    </citation>
    <scope>NUCLEOTIDE SEQUENCE</scope>
</reference>
<proteinExistence type="predicted"/>
<name>A0A0F9RZ99_9ZZZZ</name>
<dbReference type="EMBL" id="LAZR01000703">
    <property type="protein sequence ID" value="KKN60194.1"/>
    <property type="molecule type" value="Genomic_DNA"/>
</dbReference>